<dbReference type="FunFam" id="3.30.2410.10:FF:000009">
    <property type="entry name" value="Probable E3 ubiquitin-protein ligase HECTD2"/>
    <property type="match status" value="1"/>
</dbReference>
<evidence type="ECO:0000256" key="4">
    <source>
        <dbReference type="ARBA" id="ARBA00022786"/>
    </source>
</evidence>
<dbReference type="SMART" id="SM00119">
    <property type="entry name" value="HECTc"/>
    <property type="match status" value="1"/>
</dbReference>
<evidence type="ECO:0000313" key="9">
    <source>
        <dbReference type="Proteomes" id="UP000314294"/>
    </source>
</evidence>
<protein>
    <recommendedName>
        <fullName evidence="2">HECT-type E3 ubiquitin transferase</fullName>
        <ecNumber evidence="2">2.3.2.26</ecNumber>
    </recommendedName>
</protein>
<keyword evidence="4 5" id="KW-0833">Ubl conjugation pathway</keyword>
<name>A0A4Z2I674_9TELE</name>
<evidence type="ECO:0000256" key="6">
    <source>
        <dbReference type="SAM" id="MobiDB-lite"/>
    </source>
</evidence>
<comment type="catalytic activity">
    <reaction evidence="1">
        <text>S-ubiquitinyl-[E2 ubiquitin-conjugating enzyme]-L-cysteine + [acceptor protein]-L-lysine = [E2 ubiquitin-conjugating enzyme]-L-cysteine + N(6)-ubiquitinyl-[acceptor protein]-L-lysine.</text>
        <dbReference type="EC" id="2.3.2.26"/>
    </reaction>
</comment>
<dbReference type="EMBL" id="SRLO01000123">
    <property type="protein sequence ID" value="TNN73537.1"/>
    <property type="molecule type" value="Genomic_DNA"/>
</dbReference>
<dbReference type="EC" id="2.3.2.26" evidence="2"/>
<dbReference type="OrthoDB" id="5981550at2759"/>
<dbReference type="PANTHER" id="PTHR45700:SF9">
    <property type="entry name" value="HECT-TYPE E3 UBIQUITIN TRANSFERASE"/>
    <property type="match status" value="1"/>
</dbReference>
<dbReference type="CDD" id="cd00078">
    <property type="entry name" value="HECTc"/>
    <property type="match status" value="1"/>
</dbReference>
<organism evidence="8 9">
    <name type="scientific">Liparis tanakae</name>
    <name type="common">Tanaka's snailfish</name>
    <dbReference type="NCBI Taxonomy" id="230148"/>
    <lineage>
        <taxon>Eukaryota</taxon>
        <taxon>Metazoa</taxon>
        <taxon>Chordata</taxon>
        <taxon>Craniata</taxon>
        <taxon>Vertebrata</taxon>
        <taxon>Euteleostomi</taxon>
        <taxon>Actinopterygii</taxon>
        <taxon>Neopterygii</taxon>
        <taxon>Teleostei</taxon>
        <taxon>Neoteleostei</taxon>
        <taxon>Acanthomorphata</taxon>
        <taxon>Eupercaria</taxon>
        <taxon>Perciformes</taxon>
        <taxon>Cottioidei</taxon>
        <taxon>Cottales</taxon>
        <taxon>Liparidae</taxon>
        <taxon>Liparis</taxon>
    </lineage>
</organism>
<dbReference type="InterPro" id="IPR035983">
    <property type="entry name" value="Hect_E3_ubiquitin_ligase"/>
</dbReference>
<dbReference type="GO" id="GO:0061630">
    <property type="term" value="F:ubiquitin protein ligase activity"/>
    <property type="evidence" value="ECO:0007669"/>
    <property type="project" value="UniProtKB-EC"/>
</dbReference>
<accession>A0A4Z2I674</accession>
<feature type="active site" description="Glycyl thioester intermediate" evidence="5">
    <location>
        <position position="672"/>
    </location>
</feature>
<dbReference type="InterPro" id="IPR000569">
    <property type="entry name" value="HECT_dom"/>
</dbReference>
<gene>
    <name evidence="8" type="primary">HECTD2</name>
    <name evidence="8" type="ORF">EYF80_016132</name>
</gene>
<comment type="caution">
    <text evidence="8">The sequence shown here is derived from an EMBL/GenBank/DDBJ whole genome shotgun (WGS) entry which is preliminary data.</text>
</comment>
<evidence type="ECO:0000259" key="7">
    <source>
        <dbReference type="PROSITE" id="PS50237"/>
    </source>
</evidence>
<dbReference type="SUPFAM" id="SSF56204">
    <property type="entry name" value="Hect, E3 ligase catalytic domain"/>
    <property type="match status" value="1"/>
</dbReference>
<feature type="domain" description="HECT" evidence="7">
    <location>
        <begin position="368"/>
        <end position="704"/>
    </location>
</feature>
<dbReference type="AlphaFoldDB" id="A0A4Z2I674"/>
<evidence type="ECO:0000256" key="5">
    <source>
        <dbReference type="PROSITE-ProRule" id="PRU00104"/>
    </source>
</evidence>
<reference evidence="8 9" key="1">
    <citation type="submission" date="2019-03" db="EMBL/GenBank/DDBJ databases">
        <title>First draft genome of Liparis tanakae, snailfish: a comprehensive survey of snailfish specific genes.</title>
        <authorList>
            <person name="Kim W."/>
            <person name="Song I."/>
            <person name="Jeong J.-H."/>
            <person name="Kim D."/>
            <person name="Kim S."/>
            <person name="Ryu S."/>
            <person name="Song J.Y."/>
            <person name="Lee S.K."/>
        </authorList>
    </citation>
    <scope>NUCLEOTIDE SEQUENCE [LARGE SCALE GENOMIC DNA]</scope>
    <source>
        <tissue evidence="8">Muscle</tissue>
    </source>
</reference>
<dbReference type="FunFam" id="3.30.2160.10:FF:000004">
    <property type="entry name" value="probable E3 ubiquitin-protein ligase HERC4 isoform X1"/>
    <property type="match status" value="1"/>
</dbReference>
<feature type="region of interest" description="Disordered" evidence="6">
    <location>
        <begin position="1"/>
        <end position="33"/>
    </location>
</feature>
<dbReference type="InterPro" id="IPR044611">
    <property type="entry name" value="E3A/B/C-like"/>
</dbReference>
<dbReference type="PROSITE" id="PS50237">
    <property type="entry name" value="HECT"/>
    <property type="match status" value="1"/>
</dbReference>
<evidence type="ECO:0000313" key="8">
    <source>
        <dbReference type="EMBL" id="TNN73537.1"/>
    </source>
</evidence>
<dbReference type="GO" id="GO:0000209">
    <property type="term" value="P:protein polyubiquitination"/>
    <property type="evidence" value="ECO:0007669"/>
    <property type="project" value="InterPro"/>
</dbReference>
<dbReference type="Gene3D" id="3.30.2410.10">
    <property type="entry name" value="Hect, E3 ligase catalytic domain"/>
    <property type="match status" value="1"/>
</dbReference>
<dbReference type="PANTHER" id="PTHR45700">
    <property type="entry name" value="UBIQUITIN-PROTEIN LIGASE E3C"/>
    <property type="match status" value="1"/>
</dbReference>
<dbReference type="Gene3D" id="3.90.1750.10">
    <property type="entry name" value="Hect, E3 ligase catalytic domains"/>
    <property type="match status" value="1"/>
</dbReference>
<evidence type="ECO:0000256" key="2">
    <source>
        <dbReference type="ARBA" id="ARBA00012485"/>
    </source>
</evidence>
<keyword evidence="3" id="KW-0808">Transferase</keyword>
<keyword evidence="9" id="KW-1185">Reference proteome</keyword>
<evidence type="ECO:0000256" key="3">
    <source>
        <dbReference type="ARBA" id="ARBA00022679"/>
    </source>
</evidence>
<sequence>MDGEHSALSGVERERERLPPIYNSSAPAGFGRGAKQPFPSLGTFISTLSQRRDAGGRGFAGGMTGTLTSTQWLRHGRELPPICSDVRQKQRLSIDTLPPEVKAPFPCDPVIPLRTKTTKEFQEDMERAVQSGDWREVREFYLTTFDSFIEINAAFKREANGSFNTVDDSGVNAKFVNAVYDALLSTPQDIQKSVLKGIINSLLREWKGPRTKDDLRAYFILVQAVGKAFQAAGRAPPAVYLHPTVSCRAGRTPTSNQVLLVDSLGHQNAANSVSAAPIMPFTDFYNITLEHIDFMEEYRTWQNYGNSNRFSFCQFPFILSTVVKKAIIQKDSEQQMISQARQSLVSKVSRRQRVDMNLLFLNIKLTRKRCDLKKKLRVTFVGEAGLDMGGLTKEWFLLLVRQIFHTDYGMFTYMKDSRCHWFSSWKCDNYSEFQLLMGLAVYNSIALDIHFPLYCYRKLLTPPTIPCDQNALVGMATATLEDLQQIMPELARGLGELLSYEGNVEEDFYLSFQVFQEEMGVVKSHNLKPGGDKIPVTKQNRKEYVQLYIDFLLNKSIYKQFAAFYHGFHSVCASDALMLLRPEEVEMLVCGSPEVDMSALQKAAQYEGYGKTETTIRCFWDVVLAFPLELQKKLLHFATGSDRVPVGGMADLNFKISKIDVPTDWLPISHTCFNQICLPPYRTRKELKHKLTIAISNAEGFGLE</sequence>
<dbReference type="Pfam" id="PF00632">
    <property type="entry name" value="HECT"/>
    <property type="match status" value="1"/>
</dbReference>
<proteinExistence type="predicted"/>
<dbReference type="Gene3D" id="3.30.2160.10">
    <property type="entry name" value="Hect, E3 ligase catalytic domain"/>
    <property type="match status" value="1"/>
</dbReference>
<evidence type="ECO:0000256" key="1">
    <source>
        <dbReference type="ARBA" id="ARBA00000885"/>
    </source>
</evidence>
<dbReference type="Proteomes" id="UP000314294">
    <property type="component" value="Unassembled WGS sequence"/>
</dbReference>